<accession>A0ACB7J9Q3</accession>
<gene>
    <name evidence="1" type="ORF">CCMSSC00406_0008426</name>
</gene>
<evidence type="ECO:0000313" key="2">
    <source>
        <dbReference type="Proteomes" id="UP000824881"/>
    </source>
</evidence>
<dbReference type="EMBL" id="WQMT02000002">
    <property type="protein sequence ID" value="KAG9226726.1"/>
    <property type="molecule type" value="Genomic_DNA"/>
</dbReference>
<evidence type="ECO:0000313" key="1">
    <source>
        <dbReference type="EMBL" id="KAG9226726.1"/>
    </source>
</evidence>
<dbReference type="Proteomes" id="UP000824881">
    <property type="component" value="Unassembled WGS sequence"/>
</dbReference>
<sequence>MTSNSSAPWSPTYGTTDYTSVTPTDTLMSPSRYSYSDAPTQSTDSEDASPRRAMRRITVSPSPSSEDSNGALYHYEEENSFDDADEVAATLNTLEDDINETEDLWTRTASSTATPSSFSGTYSGSYTPTSSSLAPLPPVGTFPRAGHIQDPQIRLSIISERTEPSRPTSGAYSTTQYARPNAPTPDAHRRSGVSSHTRSSTDPNADRELPPPGRAIELIARFETNSPGGGHLRTTSAPGGPRSPSPYMSASQSTPHLPSTAGYTYTSSYGYGSTYGYGSRSSSPSKSSSSISSSASEERISNTLSTLATQRAVTSTSGDPRFLTTDTGSQTPTGSRTGTGYLSPSAYTNTFTNTGSQTPTRTGTGYLSPSAYTGTFTNTGYTGTYTESDTFTGTGTTPTGSSLRRPQNISPRSPLTSVRNIVAAWKERTPVSGARTGGRASSVTSTTPPGEGEGGLLGIRRRAQRVGQRIGQAIMGGPEESVTDATPRSARSTGLPPGLDIADLTPYTQTNEQPQHIGLLWYLNVHASPPYRWQRCQALLYPHMLLLSWLAAGGGRGIVAVDLLNCTSVQSAATPTHPSARDDVGTIAAMRQSNEPDGQPLMDVLVPFHMLYADGVERLAAESVHERSKWVHRICELLPATPAPSRTQSPTGSMRTILSIDTTSSSSSVGSRSTVFVPPLSSIPDISDDFDTRSTFSRTTSFISTHHTGTVDDTAILGQGYVYRGDPRVIAPSRGGSLRRTSSLTDMDQEFASALDRARGARPGLGFASRVILGGSPVTVSSGSSLGKDVFVTPPPSARGSSTPHGSSTDLSDEAFFSAGSGTSDTRTTSLYTLTSTGRDRTTTGFTSTGFTTTNTTTGLTSSDSDTNVVSSTLSYPRTDSASYLGDSHDSDSYFSSGSSRTPLTRSSALSRRTGRSNSRSNSSGFLYSSDEASDKENSSNTMSGSSYTQSGTRSSDDTGYDVCHSSDLSALTLNSYSTYSYSTASSSEFSEVPPSSAPSSDVFASASEGSGSYVTAASPASTAFESLPSIPSESEYGTADEAASTEYATASEPSEYITAEVCPSEPGTEYLTAIEPREIPSELSTPKASSSLQLESDVEYDIEPDIAEEEQIEKELVLSDESPEEAETESILPSPSEVPTIITTESEGDDLLDPANVPLPPSLPPSISSLSSITLDEVTPSFSPSSEPTTVPTPSSISFSATELTESSLPGPSPIGTEPASTPLLPLSSVSSISESSLTPTPSSLTPSSPLDIARSVPATPVTISPSLWASETDDSYESSVLAASASVVTMANEGPDFSYDTSILRPTGSAISSPDRLTTIPETVLETPSRFTSLPPVTPVRRPSPPLPPIPITEPAEPVEPAESAESDISSSTPPTASDLTLSSTTESPSLITESSLSRSSEQESSYVSSSTVSSLLPPEEVLPVPAPEDIPDDVSTIPSLLSTPRAAIARPLSPSSISLVSTSPSLLMSPQLPTPEDVTMSVSISTPRGDTPSIHSLDSQRTPTMSVASIRTDRSISNDIRRLADDLHRMDDVRGEENRELVDHIQALRHELHDLSEYLRRTPSPILHADKRDQKVGGSSLLSVDHATPKGPTELSVPTPTGTNLSRANSIASSMVSYLSSHHSDDFSLYGGSPVVEERELEPAMEEEWRIPSPQSSTTSSSSLSSSSPYSSSSTSLPTPHSIASTPPVPSLVSHSTSTSTTSTSSTSTVRARPAFPNLAPALDGIRDKLNALWDGQLSTNHILDELRAHRPGMPEPAGPDIEMYNRLHRIEGLVQSLLDRPIQQAPAPPFPQPEIHRDQPRQPTDDSSEAPSSDSSSDYINGLINALSDLRANPPEPHIQMPIPQTAGPSLAQQLEEILSSTAPVPPSVVQGPPPLVPFSYQPIGTRPRSASPLSLRDMLRRPGTEPPLPHIRDIPPPSRTGRRARAHPRRRYSLYSQARSEEPVIPAPPPGHAPSQQLRDEGRGAPSERVPRRGPTPEPVFPGRDTTASAPPPGWYRPSPPSVVPPPPIIDQPAQQRATTQQRTYLPMPAGPTIVQLPPLFENLMEILRENRLAQLATVDQQRELMRYMRGLNEWLARDVHDRQAELRGVAARVDDLTDYIRRLGAQPRRDRPDGSSSDSDRAYPPQMPMQMPIPQSGPAPPMPVPQTGMPQPMFTPYPPGFVPVGGVIPPVVPDHSPPYDDGRPVIPDMHAPIVINQPPVIPGGYHQPMGMPPPGMMSVHDEQPFDPLAVMVLPLSVFQPANRVVPAGAVLIDRAAGGQVDIHHAVQNDQSDRVGVEAEVPTGTEVEAETEVGVEAGVGVGVHGADAAGPPHLVALVLPSLYQAKFHKFKWYRGHQLLASNQDLNMSLALPPPPARALRDILMHLNTPLLRHNPWYDARIWWYDALPNWYDAPPGRNARYAAPYYRRRAWEPLSFAQFAFEPFALTFASFAFESFTTFAAFTSESITFKEQPTNPA</sequence>
<keyword evidence="2" id="KW-1185">Reference proteome</keyword>
<name>A0ACB7J9Q3_PLECO</name>
<protein>
    <submittedName>
        <fullName evidence="1">Uncharacterized protein</fullName>
    </submittedName>
</protein>
<reference evidence="1 2" key="1">
    <citation type="journal article" date="2021" name="Appl. Environ. Microbiol.">
        <title>Genetic linkage and physical mapping for an oyster mushroom Pleurotus cornucopiae and QTL analysis for the trait cap color.</title>
        <authorList>
            <person name="Zhang Y."/>
            <person name="Gao W."/>
            <person name="Sonnenberg A."/>
            <person name="Chen Q."/>
            <person name="Zhang J."/>
            <person name="Huang C."/>
        </authorList>
    </citation>
    <scope>NUCLEOTIDE SEQUENCE [LARGE SCALE GENOMIC DNA]</scope>
    <source>
        <strain evidence="1">CCMSSC00406</strain>
    </source>
</reference>
<comment type="caution">
    <text evidence="1">The sequence shown here is derived from an EMBL/GenBank/DDBJ whole genome shotgun (WGS) entry which is preliminary data.</text>
</comment>
<organism evidence="1 2">
    <name type="scientific">Pleurotus cornucopiae</name>
    <name type="common">Cornucopia mushroom</name>
    <dbReference type="NCBI Taxonomy" id="5321"/>
    <lineage>
        <taxon>Eukaryota</taxon>
        <taxon>Fungi</taxon>
        <taxon>Dikarya</taxon>
        <taxon>Basidiomycota</taxon>
        <taxon>Agaricomycotina</taxon>
        <taxon>Agaricomycetes</taxon>
        <taxon>Agaricomycetidae</taxon>
        <taxon>Agaricales</taxon>
        <taxon>Pleurotineae</taxon>
        <taxon>Pleurotaceae</taxon>
        <taxon>Pleurotus</taxon>
    </lineage>
</organism>
<proteinExistence type="predicted"/>